<name>A0A183MTQ7_9TREM</name>
<feature type="compositionally biased region" description="Polar residues" evidence="1">
    <location>
        <begin position="506"/>
        <end position="524"/>
    </location>
</feature>
<feature type="region of interest" description="Disordered" evidence="1">
    <location>
        <begin position="437"/>
        <end position="457"/>
    </location>
</feature>
<dbReference type="EMBL" id="UZAI01017966">
    <property type="protein sequence ID" value="VDP31583.1"/>
    <property type="molecule type" value="Genomic_DNA"/>
</dbReference>
<feature type="region of interest" description="Disordered" evidence="1">
    <location>
        <begin position="270"/>
        <end position="338"/>
    </location>
</feature>
<dbReference type="AlphaFoldDB" id="A0A183MTQ7"/>
<feature type="compositionally biased region" description="Polar residues" evidence="1">
    <location>
        <begin position="439"/>
        <end position="455"/>
    </location>
</feature>
<feature type="compositionally biased region" description="Low complexity" evidence="1">
    <location>
        <begin position="525"/>
        <end position="549"/>
    </location>
</feature>
<evidence type="ECO:0000256" key="1">
    <source>
        <dbReference type="SAM" id="MobiDB-lite"/>
    </source>
</evidence>
<feature type="compositionally biased region" description="Basic and acidic residues" evidence="1">
    <location>
        <begin position="74"/>
        <end position="85"/>
    </location>
</feature>
<feature type="compositionally biased region" description="Polar residues" evidence="1">
    <location>
        <begin position="479"/>
        <end position="497"/>
    </location>
</feature>
<gene>
    <name evidence="2" type="ORF">SMRZ_LOCUS19432</name>
</gene>
<dbReference type="Gene3D" id="3.30.310.80">
    <property type="entry name" value="Kinase associated domain 1, KA1"/>
    <property type="match status" value="1"/>
</dbReference>
<feature type="compositionally biased region" description="Polar residues" evidence="1">
    <location>
        <begin position="87"/>
        <end position="105"/>
    </location>
</feature>
<dbReference type="InterPro" id="IPR028375">
    <property type="entry name" value="KA1/Ssp2_C"/>
</dbReference>
<keyword evidence="3" id="KW-1185">Reference proteome</keyword>
<proteinExistence type="predicted"/>
<feature type="region of interest" description="Disordered" evidence="1">
    <location>
        <begin position="242"/>
        <end position="261"/>
    </location>
</feature>
<feature type="region of interest" description="Disordered" evidence="1">
    <location>
        <begin position="476"/>
        <end position="565"/>
    </location>
</feature>
<evidence type="ECO:0000313" key="3">
    <source>
        <dbReference type="Proteomes" id="UP000277204"/>
    </source>
</evidence>
<feature type="region of interest" description="Disordered" evidence="1">
    <location>
        <begin position="355"/>
        <end position="375"/>
    </location>
</feature>
<feature type="region of interest" description="Disordered" evidence="1">
    <location>
        <begin position="824"/>
        <end position="845"/>
    </location>
</feature>
<feature type="compositionally biased region" description="Basic and acidic residues" evidence="1">
    <location>
        <begin position="39"/>
        <end position="65"/>
    </location>
</feature>
<dbReference type="STRING" id="48269.A0A183MTQ7"/>
<feature type="compositionally biased region" description="Low complexity" evidence="1">
    <location>
        <begin position="211"/>
        <end position="232"/>
    </location>
</feature>
<evidence type="ECO:0000313" key="2">
    <source>
        <dbReference type="EMBL" id="VDP31583.1"/>
    </source>
</evidence>
<dbReference type="SUPFAM" id="SSF103243">
    <property type="entry name" value="KA1-like"/>
    <property type="match status" value="1"/>
</dbReference>
<feature type="compositionally biased region" description="Low complexity" evidence="1">
    <location>
        <begin position="133"/>
        <end position="172"/>
    </location>
</feature>
<sequence length="934" mass="104670">MEAEESGQDDSGSQYNGVRRISGISWMKQSASAGPTSNRQEKLSVDEKSHLLPRIRVSDLRERPNDSNLDDSTGQDKIDESKDIMIESSSGGDQLSVRRMNTFSMSDKVRPNGSDSQSPGLKCPLSRAPPMSNIPNSLTTPTTSSSENSPIKQSADKSSSSASSSSSSPSKQNGNEQQTIKLNPAVPYSEENPTLPYRKKHKDTSIHSKPKTTTLPITTNNTINSSSKVSSNDTNSIIDILHTNDRQKQQQSDVNRPSIPYSLFNINKTKKSKKLSTNQSDDHQKSNNVNTKIPGSFTFTDSHSSTMDPTSSSGTMNSAKITQQHNNKQSSSPSGRIALPDSIFKALDTLNTDEKTLNDDRKKSDSKSHGFKLPTTTASLKRDSIIKWSVRHRPNNTVMTTTNNIPSIAESKQVTTSKKNVDPNQNINCSTELKDYSDSSRTLETPSTTVSSSHSRPGRFFRSLTLRIARSHTNHHNNRIISSIQKSNHKYTNNTNFKPHRMSLLKPNNNEAELTEEFNSSNRLHTSSLTHSTSSSPTTKPSHPSTTQQQHHHDNDEVNCDDDDTMKCLGSINPDPWITMEPGKQQQRKDLISKCKRSLSSELDTNKLKQHPNPLHHYPYHHGFEFPTNNNTSANNQSIPAGCGGGDGYQSKFYFTSFLYSFFNFSILSVLILTEKTGVEPCCLDPPTSKTVVITSDMHKLKASTITTPSCTISLSPSSSSITTTTSSPLTVTTRMINWKTTTSSSQFKSSDERQHDYHTFYYGKNENQKLWKPRRLHFVLRLPIIGTDPHVLLIQIIELIKRYQCSYEFLSSYRIRCTKLMNPSSSSHQPSPCSNDNNNNNTIDDVDVDQQLEHCTLTTSPQQNQPQQQQQQQPQVSYLIHLKHKTNLIIWDMEIFQLAKPINYGVRFKRISGNRNAFNIIMKYFILHTTNIT</sequence>
<accession>A0A183MTQ7</accession>
<feature type="compositionally biased region" description="Polar residues" evidence="1">
    <location>
        <begin position="286"/>
        <end position="299"/>
    </location>
</feature>
<reference evidence="2 3" key="1">
    <citation type="submission" date="2018-11" db="EMBL/GenBank/DDBJ databases">
        <authorList>
            <consortium name="Pathogen Informatics"/>
        </authorList>
    </citation>
    <scope>NUCLEOTIDE SEQUENCE [LARGE SCALE GENOMIC DNA]</scope>
    <source>
        <strain evidence="2 3">Zambia</strain>
    </source>
</reference>
<dbReference type="Proteomes" id="UP000277204">
    <property type="component" value="Unassembled WGS sequence"/>
</dbReference>
<feature type="compositionally biased region" description="Low complexity" evidence="1">
    <location>
        <begin position="300"/>
        <end position="316"/>
    </location>
</feature>
<feature type="region of interest" description="Disordered" evidence="1">
    <location>
        <begin position="1"/>
        <end position="232"/>
    </location>
</feature>
<protein>
    <submittedName>
        <fullName evidence="2">Uncharacterized protein</fullName>
    </submittedName>
</protein>
<feature type="compositionally biased region" description="Polar residues" evidence="1">
    <location>
        <begin position="27"/>
        <end position="38"/>
    </location>
</feature>
<feature type="compositionally biased region" description="Polar residues" evidence="1">
    <location>
        <begin position="317"/>
        <end position="334"/>
    </location>
</feature>
<feature type="compositionally biased region" description="Low complexity" evidence="1">
    <location>
        <begin position="824"/>
        <end position="844"/>
    </location>
</feature>
<feature type="compositionally biased region" description="Basic and acidic residues" evidence="1">
    <location>
        <begin position="355"/>
        <end position="368"/>
    </location>
</feature>
<organism evidence="2 3">
    <name type="scientific">Schistosoma margrebowiei</name>
    <dbReference type="NCBI Taxonomy" id="48269"/>
    <lineage>
        <taxon>Eukaryota</taxon>
        <taxon>Metazoa</taxon>
        <taxon>Spiralia</taxon>
        <taxon>Lophotrochozoa</taxon>
        <taxon>Platyhelminthes</taxon>
        <taxon>Trematoda</taxon>
        <taxon>Digenea</taxon>
        <taxon>Strigeidida</taxon>
        <taxon>Schistosomatoidea</taxon>
        <taxon>Schistosomatidae</taxon>
        <taxon>Schistosoma</taxon>
    </lineage>
</organism>